<sequence length="281" mass="31191">MQEQPKSYSNQRKYIGKVQGVIFDLAGTLIDFGAMAPVEALQATFADHNIDLPEPLLRQLNTSDYQQQLKQLLDEGMVSEAWSNQYGRLPSHEDLENLQQQFIPHQIQSILNHADLVPGAIELAKQLLKQGIKLGINTDYSRSLVADLLPELHNKGVTTTSAVCANEVSRGRPYPHMSLKSAIELDVEHIHACVKVDDTESGIEEGLNAGMWTVAVAVSGNKIGKSLEDWQALDNTQQDTLRSAVTIQLYRTGAHYVIDTIKDLPACLTDIEQRLKRGEKP</sequence>
<evidence type="ECO:0000256" key="2">
    <source>
        <dbReference type="HAMAP-Rule" id="MF_01375"/>
    </source>
</evidence>
<dbReference type="EMBL" id="JAPMOU010000005">
    <property type="protein sequence ID" value="MDE1461614.1"/>
    <property type="molecule type" value="Genomic_DNA"/>
</dbReference>
<dbReference type="Pfam" id="PF00702">
    <property type="entry name" value="Hydrolase"/>
    <property type="match status" value="1"/>
</dbReference>
<feature type="active site" description="Nucleophile" evidence="2">
    <location>
        <position position="24"/>
    </location>
</feature>
<proteinExistence type="inferred from homology"/>
<protein>
    <recommendedName>
        <fullName evidence="2">Phosphonoacetaldehyde hydrolase</fullName>
        <shortName evidence="2">Phosphonatase</shortName>
        <ecNumber evidence="2">3.11.1.1</ecNumber>
    </recommendedName>
    <alternativeName>
        <fullName evidence="2">Phosphonoacetaldehyde phosphonohydrolase</fullName>
    </alternativeName>
</protein>
<dbReference type="SUPFAM" id="SSF56784">
    <property type="entry name" value="HAD-like"/>
    <property type="match status" value="1"/>
</dbReference>
<dbReference type="SFLD" id="SFLDS00003">
    <property type="entry name" value="Haloacid_Dehalogenase"/>
    <property type="match status" value="1"/>
</dbReference>
<keyword evidence="2 3" id="KW-0378">Hydrolase</keyword>
<dbReference type="InterPro" id="IPR006439">
    <property type="entry name" value="HAD-SF_hydro_IA"/>
</dbReference>
<dbReference type="SFLD" id="SFLDG01129">
    <property type="entry name" value="C1.5:_HAD__Beta-PGM__Phosphata"/>
    <property type="match status" value="1"/>
</dbReference>
<reference evidence="3 4" key="1">
    <citation type="submission" date="2022-11" db="EMBL/GenBank/DDBJ databases">
        <title>Spartinivicinus poritis sp. nov., isolated from scleractinian coral Porites lutea.</title>
        <authorList>
            <person name="Zhang G."/>
            <person name="Cai L."/>
            <person name="Wei Q."/>
        </authorList>
    </citation>
    <scope>NUCLEOTIDE SEQUENCE [LARGE SCALE GENOMIC DNA]</scope>
    <source>
        <strain evidence="3 4">A2-2</strain>
    </source>
</reference>
<comment type="similarity">
    <text evidence="2">Belongs to the HAD-like hydrolase superfamily. PhnX family.</text>
</comment>
<dbReference type="NCBIfam" id="TIGR01509">
    <property type="entry name" value="HAD-SF-IA-v3"/>
    <property type="match status" value="1"/>
</dbReference>
<evidence type="ECO:0000256" key="1">
    <source>
        <dbReference type="ARBA" id="ARBA00023270"/>
    </source>
</evidence>
<dbReference type="InterPro" id="IPR036412">
    <property type="entry name" value="HAD-like_sf"/>
</dbReference>
<dbReference type="InterPro" id="IPR006323">
    <property type="entry name" value="Phosphonoacetald_hydro"/>
</dbReference>
<keyword evidence="1" id="KW-0704">Schiff base</keyword>
<comment type="function">
    <text evidence="2">Involved in phosphonate degradation.</text>
</comment>
<dbReference type="GO" id="GO:0050194">
    <property type="term" value="F:phosphonoacetaldehyde hydrolase activity"/>
    <property type="evidence" value="ECO:0007669"/>
    <property type="project" value="UniProtKB-EC"/>
</dbReference>
<dbReference type="Gene3D" id="3.40.50.1000">
    <property type="entry name" value="HAD superfamily/HAD-like"/>
    <property type="match status" value="1"/>
</dbReference>
<accession>A0ABT5U5H6</accession>
<dbReference type="PANTHER" id="PTHR43434">
    <property type="entry name" value="PHOSPHOGLYCOLATE PHOSPHATASE"/>
    <property type="match status" value="1"/>
</dbReference>
<dbReference type="InterPro" id="IPR023214">
    <property type="entry name" value="HAD_sf"/>
</dbReference>
<keyword evidence="2" id="KW-0479">Metal-binding</keyword>
<dbReference type="RefSeq" id="WP_274687973.1">
    <property type="nucleotide sequence ID" value="NZ_JAPMOU010000005.1"/>
</dbReference>
<dbReference type="NCBIfam" id="TIGR01422">
    <property type="entry name" value="phosphonatase"/>
    <property type="match status" value="1"/>
</dbReference>
<evidence type="ECO:0000313" key="3">
    <source>
        <dbReference type="EMBL" id="MDE1461614.1"/>
    </source>
</evidence>
<evidence type="ECO:0000313" key="4">
    <source>
        <dbReference type="Proteomes" id="UP001528823"/>
    </source>
</evidence>
<dbReference type="PANTHER" id="PTHR43434:SF19">
    <property type="entry name" value="PHOSPHONOACETALDEHYDE HYDROLASE"/>
    <property type="match status" value="1"/>
</dbReference>
<gene>
    <name evidence="2" type="primary">phnX</name>
    <name evidence="3" type="ORF">ORQ98_06500</name>
</gene>
<comment type="caution">
    <text evidence="3">The sequence shown here is derived from an EMBL/GenBank/DDBJ whole genome shotgun (WGS) entry which is preliminary data.</text>
</comment>
<comment type="subunit">
    <text evidence="2">Homodimer.</text>
</comment>
<dbReference type="Gene3D" id="1.10.150.240">
    <property type="entry name" value="Putative phosphatase, domain 2"/>
    <property type="match status" value="1"/>
</dbReference>
<comment type="catalytic activity">
    <reaction evidence="2">
        <text>phosphonoacetaldehyde + H2O = acetaldehyde + phosphate + H(+)</text>
        <dbReference type="Rhea" id="RHEA:18905"/>
        <dbReference type="ChEBI" id="CHEBI:15343"/>
        <dbReference type="ChEBI" id="CHEBI:15377"/>
        <dbReference type="ChEBI" id="CHEBI:15378"/>
        <dbReference type="ChEBI" id="CHEBI:43474"/>
        <dbReference type="ChEBI" id="CHEBI:58383"/>
        <dbReference type="EC" id="3.11.1.1"/>
    </reaction>
</comment>
<feature type="binding site" evidence="2">
    <location>
        <position position="26"/>
    </location>
    <ligand>
        <name>Mg(2+)</name>
        <dbReference type="ChEBI" id="CHEBI:18420"/>
    </ligand>
</feature>
<comment type="caution">
    <text evidence="2">Lacks conserved residue(s) required for the propagation of feature annotation.</text>
</comment>
<dbReference type="Proteomes" id="UP001528823">
    <property type="component" value="Unassembled WGS sequence"/>
</dbReference>
<keyword evidence="4" id="KW-1185">Reference proteome</keyword>
<feature type="binding site" evidence="2">
    <location>
        <position position="24"/>
    </location>
    <ligand>
        <name>Mg(2+)</name>
        <dbReference type="ChEBI" id="CHEBI:18420"/>
    </ligand>
</feature>
<name>A0ABT5U5H6_9GAMM</name>
<organism evidence="3 4">
    <name type="scientific">Spartinivicinus poritis</name>
    <dbReference type="NCBI Taxonomy" id="2994640"/>
    <lineage>
        <taxon>Bacteria</taxon>
        <taxon>Pseudomonadati</taxon>
        <taxon>Pseudomonadota</taxon>
        <taxon>Gammaproteobacteria</taxon>
        <taxon>Oceanospirillales</taxon>
        <taxon>Zooshikellaceae</taxon>
        <taxon>Spartinivicinus</taxon>
    </lineage>
</organism>
<feature type="binding site" evidence="2">
    <location>
        <position position="198"/>
    </location>
    <ligand>
        <name>Mg(2+)</name>
        <dbReference type="ChEBI" id="CHEBI:18420"/>
    </ligand>
</feature>
<dbReference type="EC" id="3.11.1.1" evidence="2"/>
<dbReference type="InterPro" id="IPR050155">
    <property type="entry name" value="HAD-like_hydrolase_sf"/>
</dbReference>
<comment type="cofactor">
    <cofactor evidence="2">
        <name>Mg(2+)</name>
        <dbReference type="ChEBI" id="CHEBI:18420"/>
    </cofactor>
    <text evidence="2">Binds 1 Mg(2+) ion per subunit.</text>
</comment>
<keyword evidence="2" id="KW-0460">Magnesium</keyword>
<dbReference type="HAMAP" id="MF_01375">
    <property type="entry name" value="PhnX"/>
    <property type="match status" value="1"/>
</dbReference>
<dbReference type="InterPro" id="IPR023198">
    <property type="entry name" value="PGP-like_dom2"/>
</dbReference>